<feature type="transmembrane region" description="Helical" evidence="5">
    <location>
        <begin position="215"/>
        <end position="233"/>
    </location>
</feature>
<feature type="transmembrane region" description="Helical" evidence="5">
    <location>
        <begin position="157"/>
        <end position="180"/>
    </location>
</feature>
<keyword evidence="5" id="KW-0653">Protein transport</keyword>
<evidence type="ECO:0000256" key="5">
    <source>
        <dbReference type="HAMAP-Rule" id="MF_00902"/>
    </source>
</evidence>
<comment type="function">
    <text evidence="5">Part of the twin-arginine translocation (Tat) system that transports large folded proteins containing a characteristic twin-arginine motif in their signal peptide across membranes.</text>
</comment>
<evidence type="ECO:0000256" key="4">
    <source>
        <dbReference type="ARBA" id="ARBA00023136"/>
    </source>
</evidence>
<comment type="caution">
    <text evidence="5">Lacks conserved residue(s) required for the propagation of feature annotation.</text>
</comment>
<evidence type="ECO:0000256" key="1">
    <source>
        <dbReference type="ARBA" id="ARBA00004141"/>
    </source>
</evidence>
<keyword evidence="3 5" id="KW-1133">Transmembrane helix</keyword>
<dbReference type="HAMAP" id="MF_00902">
    <property type="entry name" value="TatC"/>
    <property type="match status" value="1"/>
</dbReference>
<comment type="subunit">
    <text evidence="5">Forms a complex with TatA.</text>
</comment>
<keyword evidence="5" id="KW-0813">Transport</keyword>
<dbReference type="Pfam" id="PF00902">
    <property type="entry name" value="TatC"/>
    <property type="match status" value="1"/>
</dbReference>
<feature type="transmembrane region" description="Helical" evidence="5">
    <location>
        <begin position="18"/>
        <end position="43"/>
    </location>
</feature>
<name>A0ABR5A429_9BACL</name>
<organism evidence="6 7">
    <name type="scientific">Cohnella kolymensis</name>
    <dbReference type="NCBI Taxonomy" id="1590652"/>
    <lineage>
        <taxon>Bacteria</taxon>
        <taxon>Bacillati</taxon>
        <taxon>Bacillota</taxon>
        <taxon>Bacilli</taxon>
        <taxon>Bacillales</taxon>
        <taxon>Paenibacillaceae</taxon>
        <taxon>Cohnella</taxon>
    </lineage>
</organism>
<keyword evidence="7" id="KW-1185">Reference proteome</keyword>
<keyword evidence="5" id="KW-0811">Translocation</keyword>
<dbReference type="RefSeq" id="WP_041062413.1">
    <property type="nucleotide sequence ID" value="NZ_JXAL01000016.1"/>
</dbReference>
<dbReference type="NCBIfam" id="TIGR00945">
    <property type="entry name" value="tatC"/>
    <property type="match status" value="1"/>
</dbReference>
<proteinExistence type="inferred from homology"/>
<gene>
    <name evidence="5" type="primary">tatC</name>
    <name evidence="6" type="ORF">SD71_10370</name>
</gene>
<evidence type="ECO:0000313" key="7">
    <source>
        <dbReference type="Proteomes" id="UP000054526"/>
    </source>
</evidence>
<keyword evidence="2 5" id="KW-0812">Transmembrane</keyword>
<feature type="transmembrane region" description="Helical" evidence="5">
    <location>
        <begin position="102"/>
        <end position="124"/>
    </location>
</feature>
<dbReference type="InterPro" id="IPR002033">
    <property type="entry name" value="TatC"/>
</dbReference>
<protein>
    <recommendedName>
        <fullName evidence="5">Sec-independent protein translocase protein TatC</fullName>
    </recommendedName>
</protein>
<accession>A0ABR5A429</accession>
<dbReference type="PANTHER" id="PTHR30371">
    <property type="entry name" value="SEC-INDEPENDENT PROTEIN TRANSLOCASE PROTEIN TATC"/>
    <property type="match status" value="1"/>
</dbReference>
<evidence type="ECO:0000256" key="3">
    <source>
        <dbReference type="ARBA" id="ARBA00022989"/>
    </source>
</evidence>
<comment type="subcellular location">
    <subcellularLocation>
        <location evidence="5">Cell membrane</location>
        <topology evidence="5">Multi-pass membrane protein</topology>
    </subcellularLocation>
    <subcellularLocation>
        <location evidence="1">Membrane</location>
        <topology evidence="1">Multi-pass membrane protein</topology>
    </subcellularLocation>
</comment>
<evidence type="ECO:0000313" key="6">
    <source>
        <dbReference type="EMBL" id="KIL35806.1"/>
    </source>
</evidence>
<reference evidence="6 7" key="1">
    <citation type="submission" date="2014-12" db="EMBL/GenBank/DDBJ databases">
        <title>Draft genome sequence of Cohnella kolymensis strain B-2846.</title>
        <authorList>
            <person name="Karlyshev A.V."/>
            <person name="Kudryashova E.B."/>
        </authorList>
    </citation>
    <scope>NUCLEOTIDE SEQUENCE [LARGE SCALE GENOMIC DNA]</scope>
    <source>
        <strain evidence="6 7">VKM B-2846</strain>
    </source>
</reference>
<dbReference type="EMBL" id="JXAL01000016">
    <property type="protein sequence ID" value="KIL35806.1"/>
    <property type="molecule type" value="Genomic_DNA"/>
</dbReference>
<evidence type="ECO:0000256" key="2">
    <source>
        <dbReference type="ARBA" id="ARBA00022692"/>
    </source>
</evidence>
<feature type="transmembrane region" description="Helical" evidence="5">
    <location>
        <begin position="63"/>
        <end position="90"/>
    </location>
</feature>
<comment type="similarity">
    <text evidence="5">Belongs to the TatC family.</text>
</comment>
<sequence>MESPIDSLEHLTELRKRIIIVLVIFVLSLAVGFYLSPKILLIIKEQPAAVNIVWNVFSLTDGIFLYLKCALIIALLVTLPVMLLQIWIFVRPGLTEFEAKGLVWFVPMSFGLVLMGVSFGYFVVFPMMVKFMSTINESIGAVETYGIDRFFSLLFNVLLPLSIAFQMPVVTLFLTKLGIINPLRLKKFRKKTYFILVIAGTMISPPDYISHILVTIPLILLYEVSIFFSGWYLRKKAKLALQA</sequence>
<keyword evidence="5" id="KW-1003">Cell membrane</keyword>
<comment type="caution">
    <text evidence="6">The sequence shown here is derived from an EMBL/GenBank/DDBJ whole genome shotgun (WGS) entry which is preliminary data.</text>
</comment>
<dbReference type="PANTHER" id="PTHR30371:SF0">
    <property type="entry name" value="SEC-INDEPENDENT PROTEIN TRANSLOCASE PROTEIN TATC, CHLOROPLASTIC-RELATED"/>
    <property type="match status" value="1"/>
</dbReference>
<keyword evidence="4 5" id="KW-0472">Membrane</keyword>
<dbReference type="PRINTS" id="PR01840">
    <property type="entry name" value="TATCFAMILY"/>
</dbReference>
<dbReference type="Proteomes" id="UP000054526">
    <property type="component" value="Unassembled WGS sequence"/>
</dbReference>